<feature type="region of interest" description="Disordered" evidence="2">
    <location>
        <begin position="102"/>
        <end position="125"/>
    </location>
</feature>
<dbReference type="AlphaFoldDB" id="A0A8J7S7K2"/>
<evidence type="ECO:0000256" key="1">
    <source>
        <dbReference type="SAM" id="Coils"/>
    </source>
</evidence>
<reference evidence="3" key="1">
    <citation type="submission" date="2021-04" db="EMBL/GenBank/DDBJ databases">
        <authorList>
            <person name="Zhang D.-C."/>
        </authorList>
    </citation>
    <scope>NUCLEOTIDE SEQUENCE</scope>
    <source>
        <strain evidence="3">CGMCC 1.15697</strain>
    </source>
</reference>
<organism evidence="3 4">
    <name type="scientific">Marivibrio halodurans</name>
    <dbReference type="NCBI Taxonomy" id="2039722"/>
    <lineage>
        <taxon>Bacteria</taxon>
        <taxon>Pseudomonadati</taxon>
        <taxon>Pseudomonadota</taxon>
        <taxon>Alphaproteobacteria</taxon>
        <taxon>Rhodospirillales</taxon>
        <taxon>Rhodospirillaceae</taxon>
        <taxon>Marivibrio</taxon>
    </lineage>
</organism>
<keyword evidence="4" id="KW-1185">Reference proteome</keyword>
<evidence type="ECO:0000256" key="2">
    <source>
        <dbReference type="SAM" id="MobiDB-lite"/>
    </source>
</evidence>
<dbReference type="Proteomes" id="UP000672602">
    <property type="component" value="Unassembled WGS sequence"/>
</dbReference>
<accession>A0A8J7S7K2</accession>
<keyword evidence="1" id="KW-0175">Coiled coil</keyword>
<dbReference type="RefSeq" id="WP_210681586.1">
    <property type="nucleotide sequence ID" value="NZ_JAGMWN010000003.1"/>
</dbReference>
<protein>
    <submittedName>
        <fullName evidence="3">Uncharacterized protein</fullName>
    </submittedName>
</protein>
<comment type="caution">
    <text evidence="3">The sequence shown here is derived from an EMBL/GenBank/DDBJ whole genome shotgun (WGS) entry which is preliminary data.</text>
</comment>
<dbReference type="EMBL" id="JAGMWN010000003">
    <property type="protein sequence ID" value="MBP5857017.1"/>
    <property type="molecule type" value="Genomic_DNA"/>
</dbReference>
<sequence>MNGTRARTVPAAPETDNGAIMRKSEVEAGLNALAKEVAEAKAALARGDDEIGLENVGPRIERLVAAAMNLPGDGSRQMEPLLTKVRDDLQELSDALGAAIEEANAEAAAEKSGSEDEPPTSETKH</sequence>
<name>A0A8J7S7K2_9PROT</name>
<gene>
    <name evidence="3" type="ORF">KAJ83_08355</name>
</gene>
<feature type="coiled-coil region" evidence="1">
    <location>
        <begin position="23"/>
        <end position="50"/>
    </location>
</feature>
<evidence type="ECO:0000313" key="4">
    <source>
        <dbReference type="Proteomes" id="UP000672602"/>
    </source>
</evidence>
<proteinExistence type="predicted"/>
<evidence type="ECO:0000313" key="3">
    <source>
        <dbReference type="EMBL" id="MBP5857017.1"/>
    </source>
</evidence>